<protein>
    <recommendedName>
        <fullName evidence="5">TNFR-Cys domain-containing protein</fullName>
    </recommendedName>
</protein>
<dbReference type="OrthoDB" id="5857665at2759"/>
<keyword evidence="4" id="KW-1185">Reference proteome</keyword>
<dbReference type="AlphaFoldDB" id="A0A4U5N335"/>
<keyword evidence="1" id="KW-1133">Transmembrane helix</keyword>
<sequence>MKAVLLLVLAWWSFEAIAKNQSCQEFLCATGNAVSSGHAYCNSCGDCARLKRNFCVQSTNRCECLNSIPYSCSLWQPNSTVTHGDRHTFCYVASTTLPPPRARHHKHSVDVVVDRFFDQDEYKPYQFSDLTLYAEFNVDQPSHCDDEILPSRLINDSRCLIFVKMNMPSIDFHGEANDPFYYDDNSPMSISFHTDLLKTSQNVRFWYEVTAKWAVHLARPNQAVSFVFHQYSQVAQLQLNGPVLEKITKRMDADMPENSTIVVPVNAGSESETPDSNSTAIIGKTVHNIIRGNFTQEAELIGAIPPMDDEEVETRRFHHLENIPPEHVETATEVGNAPLTTLEMPVARGRIIQPVAQALEGKEEELEVHTWSVEEAGIHEVYQEYIEEHFYWWVALLVMLLCCSCLVITFFFCVTRSSRHHEPARLGRDMENGPQTRLMG</sequence>
<accession>A0A4U5N335</accession>
<evidence type="ECO:0000256" key="2">
    <source>
        <dbReference type="SAM" id="SignalP"/>
    </source>
</evidence>
<evidence type="ECO:0000313" key="4">
    <source>
        <dbReference type="Proteomes" id="UP000298663"/>
    </source>
</evidence>
<reference evidence="3 4" key="2">
    <citation type="journal article" date="2019" name="G3 (Bethesda)">
        <title>Hybrid Assembly of the Genome of the Entomopathogenic Nematode Steinernema carpocapsae Identifies the X-Chromosome.</title>
        <authorList>
            <person name="Serra L."/>
            <person name="Macchietto M."/>
            <person name="Macias-Munoz A."/>
            <person name="McGill C.J."/>
            <person name="Rodriguez I.M."/>
            <person name="Rodriguez B."/>
            <person name="Murad R."/>
            <person name="Mortazavi A."/>
        </authorList>
    </citation>
    <scope>NUCLEOTIDE SEQUENCE [LARGE SCALE GENOMIC DNA]</scope>
    <source>
        <strain evidence="3 4">ALL</strain>
    </source>
</reference>
<proteinExistence type="predicted"/>
<evidence type="ECO:0008006" key="5">
    <source>
        <dbReference type="Google" id="ProtNLM"/>
    </source>
</evidence>
<dbReference type="Proteomes" id="UP000298663">
    <property type="component" value="Unassembled WGS sequence"/>
</dbReference>
<keyword evidence="1" id="KW-0472">Membrane</keyword>
<name>A0A4U5N335_STECR</name>
<feature type="signal peptide" evidence="2">
    <location>
        <begin position="1"/>
        <end position="18"/>
    </location>
</feature>
<comment type="caution">
    <text evidence="3">The sequence shown here is derived from an EMBL/GenBank/DDBJ whole genome shotgun (WGS) entry which is preliminary data.</text>
</comment>
<feature type="transmembrane region" description="Helical" evidence="1">
    <location>
        <begin position="390"/>
        <end position="415"/>
    </location>
</feature>
<reference evidence="3 4" key="1">
    <citation type="journal article" date="2015" name="Genome Biol.">
        <title>Comparative genomics of Steinernema reveals deeply conserved gene regulatory networks.</title>
        <authorList>
            <person name="Dillman A.R."/>
            <person name="Macchietto M."/>
            <person name="Porter C.F."/>
            <person name="Rogers A."/>
            <person name="Williams B."/>
            <person name="Antoshechkin I."/>
            <person name="Lee M.M."/>
            <person name="Goodwin Z."/>
            <person name="Lu X."/>
            <person name="Lewis E.E."/>
            <person name="Goodrich-Blair H."/>
            <person name="Stock S.P."/>
            <person name="Adams B.J."/>
            <person name="Sternberg P.W."/>
            <person name="Mortazavi A."/>
        </authorList>
    </citation>
    <scope>NUCLEOTIDE SEQUENCE [LARGE SCALE GENOMIC DNA]</scope>
    <source>
        <strain evidence="3 4">ALL</strain>
    </source>
</reference>
<keyword evidence="1" id="KW-0812">Transmembrane</keyword>
<gene>
    <name evidence="3" type="ORF">L596_017822</name>
</gene>
<dbReference type="EMBL" id="AZBU02000005">
    <property type="protein sequence ID" value="TKR76718.1"/>
    <property type="molecule type" value="Genomic_DNA"/>
</dbReference>
<organism evidence="3 4">
    <name type="scientific">Steinernema carpocapsae</name>
    <name type="common">Entomopathogenic nematode</name>
    <dbReference type="NCBI Taxonomy" id="34508"/>
    <lineage>
        <taxon>Eukaryota</taxon>
        <taxon>Metazoa</taxon>
        <taxon>Ecdysozoa</taxon>
        <taxon>Nematoda</taxon>
        <taxon>Chromadorea</taxon>
        <taxon>Rhabditida</taxon>
        <taxon>Tylenchina</taxon>
        <taxon>Panagrolaimomorpha</taxon>
        <taxon>Strongyloidoidea</taxon>
        <taxon>Steinernematidae</taxon>
        <taxon>Steinernema</taxon>
    </lineage>
</organism>
<keyword evidence="2" id="KW-0732">Signal</keyword>
<evidence type="ECO:0000313" key="3">
    <source>
        <dbReference type="EMBL" id="TKR76718.1"/>
    </source>
</evidence>
<feature type="chain" id="PRO_5020744692" description="TNFR-Cys domain-containing protein" evidence="2">
    <location>
        <begin position="19"/>
        <end position="440"/>
    </location>
</feature>
<evidence type="ECO:0000256" key="1">
    <source>
        <dbReference type="SAM" id="Phobius"/>
    </source>
</evidence>